<feature type="chain" id="PRO_5035825981" description="Secreted protein" evidence="1">
    <location>
        <begin position="18"/>
        <end position="122"/>
    </location>
</feature>
<proteinExistence type="predicted"/>
<dbReference type="EMBL" id="CM026429">
    <property type="protein sequence ID" value="KAG0564934.1"/>
    <property type="molecule type" value="Genomic_DNA"/>
</dbReference>
<reference evidence="2" key="1">
    <citation type="submission" date="2020-06" db="EMBL/GenBank/DDBJ databases">
        <title>WGS assembly of Ceratodon purpureus strain R40.</title>
        <authorList>
            <person name="Carey S.B."/>
            <person name="Jenkins J."/>
            <person name="Shu S."/>
            <person name="Lovell J.T."/>
            <person name="Sreedasyam A."/>
            <person name="Maumus F."/>
            <person name="Tiley G.P."/>
            <person name="Fernandez-Pozo N."/>
            <person name="Barry K."/>
            <person name="Chen C."/>
            <person name="Wang M."/>
            <person name="Lipzen A."/>
            <person name="Daum C."/>
            <person name="Saski C.A."/>
            <person name="Payton A.C."/>
            <person name="Mcbreen J.C."/>
            <person name="Conrad R.E."/>
            <person name="Kollar L.M."/>
            <person name="Olsson S."/>
            <person name="Huttunen S."/>
            <person name="Landis J.B."/>
            <person name="Wickett N.J."/>
            <person name="Johnson M.G."/>
            <person name="Rensing S.A."/>
            <person name="Grimwood J."/>
            <person name="Schmutz J."/>
            <person name="Mcdaniel S.F."/>
        </authorList>
    </citation>
    <scope>NUCLEOTIDE SEQUENCE</scope>
    <source>
        <strain evidence="2">R40</strain>
    </source>
</reference>
<evidence type="ECO:0000313" key="3">
    <source>
        <dbReference type="Proteomes" id="UP000822688"/>
    </source>
</evidence>
<keyword evidence="3" id="KW-1185">Reference proteome</keyword>
<protein>
    <recommendedName>
        <fullName evidence="4">Secreted protein</fullName>
    </recommendedName>
</protein>
<feature type="signal peptide" evidence="1">
    <location>
        <begin position="1"/>
        <end position="17"/>
    </location>
</feature>
<evidence type="ECO:0000256" key="1">
    <source>
        <dbReference type="SAM" id="SignalP"/>
    </source>
</evidence>
<name>A0A8T0H3K6_CERPU</name>
<dbReference type="AlphaFoldDB" id="A0A8T0H3K6"/>
<gene>
    <name evidence="2" type="ORF">KC19_8G150900</name>
</gene>
<keyword evidence="1" id="KW-0732">Signal</keyword>
<evidence type="ECO:0008006" key="4">
    <source>
        <dbReference type="Google" id="ProtNLM"/>
    </source>
</evidence>
<organism evidence="2 3">
    <name type="scientific">Ceratodon purpureus</name>
    <name type="common">Fire moss</name>
    <name type="synonym">Dicranum purpureum</name>
    <dbReference type="NCBI Taxonomy" id="3225"/>
    <lineage>
        <taxon>Eukaryota</taxon>
        <taxon>Viridiplantae</taxon>
        <taxon>Streptophyta</taxon>
        <taxon>Embryophyta</taxon>
        <taxon>Bryophyta</taxon>
        <taxon>Bryophytina</taxon>
        <taxon>Bryopsida</taxon>
        <taxon>Dicranidae</taxon>
        <taxon>Pseudoditrichales</taxon>
        <taxon>Ditrichaceae</taxon>
        <taxon>Ceratodon</taxon>
    </lineage>
</organism>
<accession>A0A8T0H3K6</accession>
<dbReference type="Proteomes" id="UP000822688">
    <property type="component" value="Chromosome 8"/>
</dbReference>
<sequence length="122" mass="13515">MGVILLLLPFLGFRNHASNLDSGALNFVALFCVPMFSSTSRNGTVGDHCNHQNESLSNQCIVCCSSLQFVQLSEGWGGKCVAVMCNSFHFRVGYVIVYLHEMGCRLGYGKIYFLRIWVLAPS</sequence>
<evidence type="ECO:0000313" key="2">
    <source>
        <dbReference type="EMBL" id="KAG0564934.1"/>
    </source>
</evidence>
<comment type="caution">
    <text evidence="2">The sequence shown here is derived from an EMBL/GenBank/DDBJ whole genome shotgun (WGS) entry which is preliminary data.</text>
</comment>